<dbReference type="InterPro" id="IPR014018">
    <property type="entry name" value="SecA_motor_DEAD"/>
</dbReference>
<dbReference type="PANTHER" id="PTHR30612:SF0">
    <property type="entry name" value="CHLOROPLAST PROTEIN-TRANSPORTING ATPASE"/>
    <property type="match status" value="1"/>
</dbReference>
<dbReference type="GO" id="GO:0006605">
    <property type="term" value="P:protein targeting"/>
    <property type="evidence" value="ECO:0007669"/>
    <property type="project" value="InterPro"/>
</dbReference>
<dbReference type="EMBL" id="QHJG01000035">
    <property type="protein sequence ID" value="PWY54386.1"/>
    <property type="molecule type" value="Genomic_DNA"/>
</dbReference>
<protein>
    <submittedName>
        <fullName evidence="5">Preprotein translocase subunit SecA</fullName>
    </submittedName>
</protein>
<reference evidence="5 6" key="1">
    <citation type="submission" date="2018-05" db="EMBL/GenBank/DDBJ databases">
        <title>Legionella qingyii sp.nov., whole genome shotgun sequence.</title>
        <authorList>
            <person name="Wu H."/>
            <person name="Zhu Q."/>
            <person name="Hu C."/>
        </authorList>
    </citation>
    <scope>NUCLEOTIDE SEQUENCE [LARGE SCALE GENOMIC DNA]</scope>
    <source>
        <strain evidence="5 6">HEB18</strain>
    </source>
</reference>
<dbReference type="GO" id="GO:0043952">
    <property type="term" value="P:protein transport by the Sec complex"/>
    <property type="evidence" value="ECO:0007669"/>
    <property type="project" value="TreeGrafter"/>
</dbReference>
<sequence length="135" mass="14915">MLNTLIKKMFGSRNERTLRRMEKAVMAINAFEPQMKALTDAELAAKTQHFKARFAEGESLAEMLAEAFATVREASIRTLGLRHFDVQLIGGMVLHEGNIAEMRTGEGKTLVATLPAYLNAITGHGVHVVTVNDYL</sequence>
<proteinExistence type="predicted"/>
<keyword evidence="3" id="KW-0811">Translocation</keyword>
<dbReference type="GO" id="GO:0031522">
    <property type="term" value="C:cell envelope Sec protein transport complex"/>
    <property type="evidence" value="ECO:0007669"/>
    <property type="project" value="TreeGrafter"/>
</dbReference>
<evidence type="ECO:0000259" key="4">
    <source>
        <dbReference type="PROSITE" id="PS51196"/>
    </source>
</evidence>
<dbReference type="GO" id="GO:0017038">
    <property type="term" value="P:protein import"/>
    <property type="evidence" value="ECO:0007669"/>
    <property type="project" value="InterPro"/>
</dbReference>
<keyword evidence="2" id="KW-0653">Protein transport</keyword>
<evidence type="ECO:0000256" key="2">
    <source>
        <dbReference type="ARBA" id="ARBA00022927"/>
    </source>
</evidence>
<keyword evidence="2" id="KW-0813">Transport</keyword>
<organism evidence="5 6">
    <name type="scientific">Legionella qingyii</name>
    <dbReference type="NCBI Taxonomy" id="2184757"/>
    <lineage>
        <taxon>Bacteria</taxon>
        <taxon>Pseudomonadati</taxon>
        <taxon>Pseudomonadota</taxon>
        <taxon>Gammaproteobacteria</taxon>
        <taxon>Legionellales</taxon>
        <taxon>Legionellaceae</taxon>
        <taxon>Legionella</taxon>
    </lineage>
</organism>
<gene>
    <name evidence="5" type="primary">secA</name>
    <name evidence="5" type="ORF">DGG96_17055</name>
</gene>
<keyword evidence="1" id="KW-1003">Cell membrane</keyword>
<name>A0A317U0X6_9GAMM</name>
<dbReference type="PROSITE" id="PS51196">
    <property type="entry name" value="SECA_MOTOR_DEAD"/>
    <property type="match status" value="1"/>
</dbReference>
<dbReference type="Gene3D" id="3.40.50.300">
    <property type="entry name" value="P-loop containing nucleotide triphosphate hydrolases"/>
    <property type="match status" value="1"/>
</dbReference>
<dbReference type="GO" id="GO:0005524">
    <property type="term" value="F:ATP binding"/>
    <property type="evidence" value="ECO:0007669"/>
    <property type="project" value="InterPro"/>
</dbReference>
<dbReference type="GO" id="GO:0005886">
    <property type="term" value="C:plasma membrane"/>
    <property type="evidence" value="ECO:0007669"/>
    <property type="project" value="TreeGrafter"/>
</dbReference>
<evidence type="ECO:0000313" key="6">
    <source>
        <dbReference type="Proteomes" id="UP000247152"/>
    </source>
</evidence>
<dbReference type="Pfam" id="PF07517">
    <property type="entry name" value="SecA_DEAD"/>
    <property type="match status" value="1"/>
</dbReference>
<dbReference type="SUPFAM" id="SSF52540">
    <property type="entry name" value="P-loop containing nucleoside triphosphate hydrolases"/>
    <property type="match status" value="1"/>
</dbReference>
<evidence type="ECO:0000256" key="3">
    <source>
        <dbReference type="ARBA" id="ARBA00023010"/>
    </source>
</evidence>
<dbReference type="AlphaFoldDB" id="A0A317U0X6"/>
<dbReference type="GO" id="GO:0005829">
    <property type="term" value="C:cytosol"/>
    <property type="evidence" value="ECO:0007669"/>
    <property type="project" value="TreeGrafter"/>
</dbReference>
<dbReference type="GO" id="GO:0006886">
    <property type="term" value="P:intracellular protein transport"/>
    <property type="evidence" value="ECO:0007669"/>
    <property type="project" value="InterPro"/>
</dbReference>
<evidence type="ECO:0000256" key="1">
    <source>
        <dbReference type="ARBA" id="ARBA00022475"/>
    </source>
</evidence>
<dbReference type="InterPro" id="IPR011115">
    <property type="entry name" value="SecA_DEAD"/>
</dbReference>
<dbReference type="PRINTS" id="PR00906">
    <property type="entry name" value="SECA"/>
</dbReference>
<evidence type="ECO:0000313" key="5">
    <source>
        <dbReference type="EMBL" id="PWY54386.1"/>
    </source>
</evidence>
<dbReference type="PANTHER" id="PTHR30612">
    <property type="entry name" value="SECA INNER MEMBRANE COMPONENT OF SEC PROTEIN SECRETION SYSTEM"/>
    <property type="match status" value="1"/>
</dbReference>
<dbReference type="Proteomes" id="UP000247152">
    <property type="component" value="Unassembled WGS sequence"/>
</dbReference>
<feature type="non-terminal residue" evidence="5">
    <location>
        <position position="135"/>
    </location>
</feature>
<dbReference type="InterPro" id="IPR027417">
    <property type="entry name" value="P-loop_NTPase"/>
</dbReference>
<dbReference type="SMART" id="SM00957">
    <property type="entry name" value="SecA_DEAD"/>
    <property type="match status" value="1"/>
</dbReference>
<keyword evidence="1" id="KW-0472">Membrane</keyword>
<comment type="caution">
    <text evidence="5">The sequence shown here is derived from an EMBL/GenBank/DDBJ whole genome shotgun (WGS) entry which is preliminary data.</text>
</comment>
<dbReference type="InterPro" id="IPR000185">
    <property type="entry name" value="SecA"/>
</dbReference>
<accession>A0A317U0X6</accession>
<feature type="domain" description="SecA family profile" evidence="4">
    <location>
        <begin position="3"/>
        <end position="135"/>
    </location>
</feature>